<keyword evidence="2" id="KW-0238">DNA-binding</keyword>
<protein>
    <recommendedName>
        <fullName evidence="5">HTH araC/xylS-type domain-containing protein</fullName>
    </recommendedName>
</protein>
<evidence type="ECO:0000256" key="2">
    <source>
        <dbReference type="ARBA" id="ARBA00023125"/>
    </source>
</evidence>
<dbReference type="SMART" id="SM00342">
    <property type="entry name" value="HTH_ARAC"/>
    <property type="match status" value="1"/>
</dbReference>
<evidence type="ECO:0000256" key="1">
    <source>
        <dbReference type="ARBA" id="ARBA00023015"/>
    </source>
</evidence>
<name>A0ABP9RWU0_9ACTN</name>
<dbReference type="Pfam" id="PF12833">
    <property type="entry name" value="HTH_18"/>
    <property type="match status" value="1"/>
</dbReference>
<dbReference type="PROSITE" id="PS01124">
    <property type="entry name" value="HTH_ARAC_FAMILY_2"/>
    <property type="match status" value="1"/>
</dbReference>
<dbReference type="EMBL" id="BAABJQ010000010">
    <property type="protein sequence ID" value="GAA5187969.1"/>
    <property type="molecule type" value="Genomic_DNA"/>
</dbReference>
<organism evidence="6 7">
    <name type="scientific">Rugosimonospora acidiphila</name>
    <dbReference type="NCBI Taxonomy" id="556531"/>
    <lineage>
        <taxon>Bacteria</taxon>
        <taxon>Bacillati</taxon>
        <taxon>Actinomycetota</taxon>
        <taxon>Actinomycetes</taxon>
        <taxon>Micromonosporales</taxon>
        <taxon>Micromonosporaceae</taxon>
        <taxon>Rugosimonospora</taxon>
    </lineage>
</organism>
<feature type="domain" description="HTH araC/xylS-type" evidence="5">
    <location>
        <begin position="243"/>
        <end position="325"/>
    </location>
</feature>
<dbReference type="Proteomes" id="UP001501570">
    <property type="component" value="Unassembled WGS sequence"/>
</dbReference>
<dbReference type="Pfam" id="PF20240">
    <property type="entry name" value="DUF6597"/>
    <property type="match status" value="1"/>
</dbReference>
<keyword evidence="7" id="KW-1185">Reference proteome</keyword>
<reference evidence="7" key="1">
    <citation type="journal article" date="2019" name="Int. J. Syst. Evol. Microbiol.">
        <title>The Global Catalogue of Microorganisms (GCM) 10K type strain sequencing project: providing services to taxonomists for standard genome sequencing and annotation.</title>
        <authorList>
            <consortium name="The Broad Institute Genomics Platform"/>
            <consortium name="The Broad Institute Genome Sequencing Center for Infectious Disease"/>
            <person name="Wu L."/>
            <person name="Ma J."/>
        </authorList>
    </citation>
    <scope>NUCLEOTIDE SEQUENCE [LARGE SCALE GENOMIC DNA]</scope>
    <source>
        <strain evidence="7">JCM 18304</strain>
    </source>
</reference>
<feature type="region of interest" description="Disordered" evidence="4">
    <location>
        <begin position="44"/>
        <end position="80"/>
    </location>
</feature>
<comment type="caution">
    <text evidence="6">The sequence shown here is derived from an EMBL/GenBank/DDBJ whole genome shotgun (WGS) entry which is preliminary data.</text>
</comment>
<evidence type="ECO:0000313" key="7">
    <source>
        <dbReference type="Proteomes" id="UP001501570"/>
    </source>
</evidence>
<accession>A0ABP9RWU0</accession>
<evidence type="ECO:0000259" key="5">
    <source>
        <dbReference type="PROSITE" id="PS01124"/>
    </source>
</evidence>
<evidence type="ECO:0000313" key="6">
    <source>
        <dbReference type="EMBL" id="GAA5187969.1"/>
    </source>
</evidence>
<dbReference type="InterPro" id="IPR046532">
    <property type="entry name" value="DUF6597"/>
</dbReference>
<evidence type="ECO:0000256" key="3">
    <source>
        <dbReference type="ARBA" id="ARBA00023163"/>
    </source>
</evidence>
<gene>
    <name evidence="6" type="ORF">GCM10023322_37520</name>
</gene>
<dbReference type="InterPro" id="IPR050204">
    <property type="entry name" value="AraC_XylS_family_regulators"/>
</dbReference>
<dbReference type="PANTHER" id="PTHR46796">
    <property type="entry name" value="HTH-TYPE TRANSCRIPTIONAL ACTIVATOR RHAS-RELATED"/>
    <property type="match status" value="1"/>
</dbReference>
<proteinExistence type="predicted"/>
<dbReference type="Gene3D" id="1.10.10.60">
    <property type="entry name" value="Homeodomain-like"/>
    <property type="match status" value="1"/>
</dbReference>
<dbReference type="InterPro" id="IPR018060">
    <property type="entry name" value="HTH_AraC"/>
</dbReference>
<keyword evidence="3" id="KW-0804">Transcription</keyword>
<dbReference type="PANTHER" id="PTHR46796:SF15">
    <property type="entry name" value="BLL1074 PROTEIN"/>
    <property type="match status" value="1"/>
</dbReference>
<evidence type="ECO:0000256" key="4">
    <source>
        <dbReference type="SAM" id="MobiDB-lite"/>
    </source>
</evidence>
<keyword evidence="1" id="KW-0805">Transcription regulation</keyword>
<sequence length="325" mass="32948">MLSGVYRQWASSRIAGSVLWTRSVSGDRLASGAATAARGGLALDGSVPDGSAPGGSLPDGSLPDGSLPDGSLPDGSLSDSSETIRVRLVTGGGPAARVTSDRILPDGCLDLIWASGTLLVAGPDTRAWLSESAPGTAYVGLRFAPGTGPAVLGVPACELRDSRVELAALWRPAVVRRIAERIAEAGDPAGLLESVALDAMTAGSTALGPGPLSPTALSPTAAGPGAPDAWAGRAVASLRAGASVRALAERVGLGERQLHRRCLTLFGYGPKTLARVLRFDSAVALARRGVPFADVAARTGYADQAHLSRDVRALAGVPLGTLIRD</sequence>